<evidence type="ECO:0000256" key="2">
    <source>
        <dbReference type="ARBA" id="ARBA00022679"/>
    </source>
</evidence>
<dbReference type="InterPro" id="IPR039859">
    <property type="entry name" value="PFA4/ZDH16/20/ERF2-like"/>
</dbReference>
<evidence type="ECO:0000256" key="11">
    <source>
        <dbReference type="HAMAP-Rule" id="MF_03199"/>
    </source>
</evidence>
<keyword evidence="6 11" id="KW-0472">Membrane</keyword>
<feature type="region of interest" description="Disordered" evidence="13">
    <location>
        <begin position="402"/>
        <end position="473"/>
    </location>
</feature>
<name>A0AAE0J4A0_9PEZI</name>
<comment type="domain">
    <text evidence="11 12">The DHHC domain is required for palmitoyltransferase activity.</text>
</comment>
<keyword evidence="8 11" id="KW-0449">Lipoprotein</keyword>
<evidence type="ECO:0000313" key="16">
    <source>
        <dbReference type="Proteomes" id="UP001286456"/>
    </source>
</evidence>
<comment type="caution">
    <text evidence="15">The sequence shown here is derived from an EMBL/GenBank/DDBJ whole genome shotgun (WGS) entry which is preliminary data.</text>
</comment>
<dbReference type="InterPro" id="IPR001594">
    <property type="entry name" value="Palmitoyltrfase_DHHC"/>
</dbReference>
<evidence type="ECO:0000256" key="7">
    <source>
        <dbReference type="ARBA" id="ARBA00023139"/>
    </source>
</evidence>
<comment type="catalytic activity">
    <reaction evidence="10 11 12">
        <text>L-cysteinyl-[protein] + hexadecanoyl-CoA = S-hexadecanoyl-L-cysteinyl-[protein] + CoA</text>
        <dbReference type="Rhea" id="RHEA:36683"/>
        <dbReference type="Rhea" id="RHEA-COMP:10131"/>
        <dbReference type="Rhea" id="RHEA-COMP:11032"/>
        <dbReference type="ChEBI" id="CHEBI:29950"/>
        <dbReference type="ChEBI" id="CHEBI:57287"/>
        <dbReference type="ChEBI" id="CHEBI:57379"/>
        <dbReference type="ChEBI" id="CHEBI:74151"/>
        <dbReference type="EC" id="2.3.1.225"/>
    </reaction>
</comment>
<dbReference type="EC" id="2.3.1.225" evidence="11"/>
<dbReference type="PANTHER" id="PTHR12246">
    <property type="entry name" value="PALMITOYLTRANSFERASE ZDHHC16"/>
    <property type="match status" value="1"/>
</dbReference>
<comment type="subcellular location">
    <subcellularLocation>
        <location evidence="11">Endoplasmic reticulum membrane</location>
        <topology evidence="11">Multi-pass membrane protein</topology>
    </subcellularLocation>
    <subcellularLocation>
        <location evidence="1">Membrane</location>
        <topology evidence="1">Multi-pass membrane protein</topology>
    </subcellularLocation>
</comment>
<evidence type="ECO:0000256" key="1">
    <source>
        <dbReference type="ARBA" id="ARBA00004141"/>
    </source>
</evidence>
<keyword evidence="7 11" id="KW-0564">Palmitate</keyword>
<evidence type="ECO:0000256" key="13">
    <source>
        <dbReference type="SAM" id="MobiDB-lite"/>
    </source>
</evidence>
<accession>A0AAE0J4A0</accession>
<dbReference type="HAMAP" id="MF_03199">
    <property type="entry name" value="DHHC_PAT_PFA4"/>
    <property type="match status" value="1"/>
</dbReference>
<evidence type="ECO:0000256" key="3">
    <source>
        <dbReference type="ARBA" id="ARBA00022692"/>
    </source>
</evidence>
<dbReference type="Proteomes" id="UP001286456">
    <property type="component" value="Unassembled WGS sequence"/>
</dbReference>
<gene>
    <name evidence="11" type="primary">PFA4</name>
    <name evidence="15" type="ORF">B0T19DRAFT_410236</name>
</gene>
<comment type="similarity">
    <text evidence="11">Belongs to the DHHC palmitoyltransferase family. PFA4 subfamily.</text>
</comment>
<keyword evidence="5 11" id="KW-1133">Transmembrane helix</keyword>
<feature type="region of interest" description="Disordered" evidence="13">
    <location>
        <begin position="335"/>
        <end position="362"/>
    </location>
</feature>
<feature type="transmembrane region" description="Helical" evidence="11 12">
    <location>
        <begin position="17"/>
        <end position="37"/>
    </location>
</feature>
<reference evidence="15" key="2">
    <citation type="submission" date="2023-06" db="EMBL/GenBank/DDBJ databases">
        <authorList>
            <consortium name="Lawrence Berkeley National Laboratory"/>
            <person name="Haridas S."/>
            <person name="Hensen N."/>
            <person name="Bonometti L."/>
            <person name="Westerberg I."/>
            <person name="Brannstrom I.O."/>
            <person name="Guillou S."/>
            <person name="Cros-Aarteil S."/>
            <person name="Calhoun S."/>
            <person name="Kuo A."/>
            <person name="Mondo S."/>
            <person name="Pangilinan J."/>
            <person name="Riley R."/>
            <person name="Labutti K."/>
            <person name="Andreopoulos B."/>
            <person name="Lipzen A."/>
            <person name="Chen C."/>
            <person name="Yanf M."/>
            <person name="Daum C."/>
            <person name="Ng V."/>
            <person name="Clum A."/>
            <person name="Steindorff A."/>
            <person name="Ohm R."/>
            <person name="Martin F."/>
            <person name="Silar P."/>
            <person name="Natvig D."/>
            <person name="Lalanne C."/>
            <person name="Gautier V."/>
            <person name="Ament-Velasquez S.L."/>
            <person name="Kruys A."/>
            <person name="Hutchinson M.I."/>
            <person name="Powell A.J."/>
            <person name="Barry K."/>
            <person name="Miller A.N."/>
            <person name="Grigoriev I.V."/>
            <person name="Debuchy R."/>
            <person name="Gladieux P."/>
            <person name="Thoren M.H."/>
            <person name="Johannesson H."/>
        </authorList>
    </citation>
    <scope>NUCLEOTIDE SEQUENCE</scope>
    <source>
        <strain evidence="15">SMH4131-1</strain>
    </source>
</reference>
<evidence type="ECO:0000256" key="9">
    <source>
        <dbReference type="ARBA" id="ARBA00023315"/>
    </source>
</evidence>
<evidence type="ECO:0000256" key="6">
    <source>
        <dbReference type="ARBA" id="ARBA00023136"/>
    </source>
</evidence>
<keyword evidence="9 11" id="KW-0012">Acyltransferase</keyword>
<protein>
    <recommendedName>
        <fullName evidence="11">Palmitoyltransferase PFA4</fullName>
        <ecNumber evidence="11">2.3.1.225</ecNumber>
    </recommendedName>
    <alternativeName>
        <fullName evidence="11">Protein S-acyltransferase</fullName>
        <shortName evidence="11">PAT</shortName>
    </alternativeName>
    <alternativeName>
        <fullName evidence="11">Protein fatty acyltransferase 4</fullName>
    </alternativeName>
</protein>
<reference evidence="15" key="1">
    <citation type="journal article" date="2023" name="Mol. Phylogenet. Evol.">
        <title>Genome-scale phylogeny and comparative genomics of the fungal order Sordariales.</title>
        <authorList>
            <person name="Hensen N."/>
            <person name="Bonometti L."/>
            <person name="Westerberg I."/>
            <person name="Brannstrom I.O."/>
            <person name="Guillou S."/>
            <person name="Cros-Aarteil S."/>
            <person name="Calhoun S."/>
            <person name="Haridas S."/>
            <person name="Kuo A."/>
            <person name="Mondo S."/>
            <person name="Pangilinan J."/>
            <person name="Riley R."/>
            <person name="LaButti K."/>
            <person name="Andreopoulos B."/>
            <person name="Lipzen A."/>
            <person name="Chen C."/>
            <person name="Yan M."/>
            <person name="Daum C."/>
            <person name="Ng V."/>
            <person name="Clum A."/>
            <person name="Steindorff A."/>
            <person name="Ohm R.A."/>
            <person name="Martin F."/>
            <person name="Silar P."/>
            <person name="Natvig D.O."/>
            <person name="Lalanne C."/>
            <person name="Gautier V."/>
            <person name="Ament-Velasquez S.L."/>
            <person name="Kruys A."/>
            <person name="Hutchinson M.I."/>
            <person name="Powell A.J."/>
            <person name="Barry K."/>
            <person name="Miller A.N."/>
            <person name="Grigoriev I.V."/>
            <person name="Debuchy R."/>
            <person name="Gladieux P."/>
            <person name="Hiltunen Thoren M."/>
            <person name="Johannesson H."/>
        </authorList>
    </citation>
    <scope>NUCLEOTIDE SEQUENCE</scope>
    <source>
        <strain evidence="15">SMH4131-1</strain>
    </source>
</reference>
<dbReference type="InterPro" id="IPR033682">
    <property type="entry name" value="PFA4"/>
</dbReference>
<dbReference type="GO" id="GO:0005789">
    <property type="term" value="C:endoplasmic reticulum membrane"/>
    <property type="evidence" value="ECO:0007669"/>
    <property type="project" value="UniProtKB-SubCell"/>
</dbReference>
<feature type="active site" description="S-palmitoyl cysteine intermediate" evidence="11">
    <location>
        <position position="123"/>
    </location>
</feature>
<feature type="domain" description="Palmitoyltransferase DHHC" evidence="14">
    <location>
        <begin position="91"/>
        <end position="219"/>
    </location>
</feature>
<dbReference type="EMBL" id="JAUEPO010000001">
    <property type="protein sequence ID" value="KAK3336686.1"/>
    <property type="molecule type" value="Genomic_DNA"/>
</dbReference>
<dbReference type="PROSITE" id="PS50216">
    <property type="entry name" value="DHHC"/>
    <property type="match status" value="1"/>
</dbReference>
<keyword evidence="3 11" id="KW-0812">Transmembrane</keyword>
<keyword evidence="2 11" id="KW-0808">Transferase</keyword>
<evidence type="ECO:0000256" key="12">
    <source>
        <dbReference type="RuleBase" id="RU079119"/>
    </source>
</evidence>
<dbReference type="AlphaFoldDB" id="A0AAE0J4A0"/>
<dbReference type="GO" id="GO:0019706">
    <property type="term" value="F:protein-cysteine S-palmitoyltransferase activity"/>
    <property type="evidence" value="ECO:0007669"/>
    <property type="project" value="UniProtKB-UniRule"/>
</dbReference>
<evidence type="ECO:0000313" key="15">
    <source>
        <dbReference type="EMBL" id="KAK3336686.1"/>
    </source>
</evidence>
<feature type="transmembrane region" description="Helical" evidence="11 12">
    <location>
        <begin position="43"/>
        <end position="67"/>
    </location>
</feature>
<feature type="transmembrane region" description="Helical" evidence="11 12">
    <location>
        <begin position="137"/>
        <end position="157"/>
    </location>
</feature>
<keyword evidence="16" id="KW-1185">Reference proteome</keyword>
<evidence type="ECO:0000256" key="10">
    <source>
        <dbReference type="ARBA" id="ARBA00048048"/>
    </source>
</evidence>
<evidence type="ECO:0000256" key="8">
    <source>
        <dbReference type="ARBA" id="ARBA00023288"/>
    </source>
</evidence>
<feature type="transmembrane region" description="Helical" evidence="11 12">
    <location>
        <begin position="177"/>
        <end position="202"/>
    </location>
</feature>
<evidence type="ECO:0000256" key="4">
    <source>
        <dbReference type="ARBA" id="ARBA00022824"/>
    </source>
</evidence>
<feature type="compositionally biased region" description="Basic and acidic residues" evidence="13">
    <location>
        <begin position="339"/>
        <end position="352"/>
    </location>
</feature>
<sequence length="473" mass="53697">MANPESKPRPPRGLQKLFVPGVCILIAFLGYFSQWLFQTSPDLLPGLLTTRESVVFNLLLVSLWYTYYKACTVDPGRYTFPPSSFSPPSTTTRWCKKCSAPKPPRAHHCRHCGRCIPRMDHHCPWTSNCVSMQTFPYFLRFLVYTNLSLWTLLYFIHQRLSFVWSDRHLPAYLGPTLSHLITLALLSLLTLGTSLALGLLLYTTARGWVLNSTMIEDWEIERHEAVLSRRDDDNSSHFWDSGADGSSVQAQLQIEGVEFPYDIGVFANMAQSMGSRNPLVWFLPFAGGPVIGSSPPGKGPGWEWEENGFNDRTGMWPPPDPDKLRRARVGWPGAAARVTADEDAARRGRETPEETLAGFARRQEADLRRRVVGRPQPSPSWREREEEENMFAELEELTEVSRRRVGGAEWEGRPAWTNSEGDSLWDYGVDEDAELPEPPIRPQQHGGGNDIDDDDEEDNIPIAELIRRRKKQT</sequence>
<proteinExistence type="inferred from homology"/>
<feature type="compositionally biased region" description="Acidic residues" evidence="13">
    <location>
        <begin position="450"/>
        <end position="459"/>
    </location>
</feature>
<evidence type="ECO:0000259" key="14">
    <source>
        <dbReference type="Pfam" id="PF01529"/>
    </source>
</evidence>
<dbReference type="Pfam" id="PF01529">
    <property type="entry name" value="DHHC"/>
    <property type="match status" value="1"/>
</dbReference>
<comment type="function">
    <text evidence="11">Mediates the reversible addition of palmitate to target proteins, thereby regulating their membrane association and biological function.</text>
</comment>
<evidence type="ECO:0000256" key="5">
    <source>
        <dbReference type="ARBA" id="ARBA00022989"/>
    </source>
</evidence>
<organism evidence="15 16">
    <name type="scientific">Cercophora scortea</name>
    <dbReference type="NCBI Taxonomy" id="314031"/>
    <lineage>
        <taxon>Eukaryota</taxon>
        <taxon>Fungi</taxon>
        <taxon>Dikarya</taxon>
        <taxon>Ascomycota</taxon>
        <taxon>Pezizomycotina</taxon>
        <taxon>Sordariomycetes</taxon>
        <taxon>Sordariomycetidae</taxon>
        <taxon>Sordariales</taxon>
        <taxon>Lasiosphaeriaceae</taxon>
        <taxon>Cercophora</taxon>
    </lineage>
</organism>
<keyword evidence="4 11" id="KW-0256">Endoplasmic reticulum</keyword>